<dbReference type="CDD" id="cd06849">
    <property type="entry name" value="lipoyl_domain"/>
    <property type="match status" value="1"/>
</dbReference>
<evidence type="ECO:0000256" key="1">
    <source>
        <dbReference type="ARBA" id="ARBA00001938"/>
    </source>
</evidence>
<evidence type="ECO:0000313" key="9">
    <source>
        <dbReference type="Proteomes" id="UP001582793"/>
    </source>
</evidence>
<reference evidence="8 9" key="1">
    <citation type="submission" date="2024-04" db="EMBL/GenBank/DDBJ databases">
        <title>Polymorphospora sp. isolated from Baiyangdian Lake in Xiong'an New Area.</title>
        <authorList>
            <person name="Zhang X."/>
            <person name="Liu J."/>
        </authorList>
    </citation>
    <scope>NUCLEOTIDE SEQUENCE [LARGE SCALE GENOMIC DNA]</scope>
    <source>
        <strain evidence="8 9">2-325</strain>
    </source>
</reference>
<dbReference type="Gene3D" id="2.40.50.100">
    <property type="match status" value="1"/>
</dbReference>
<dbReference type="SUPFAM" id="SSF51230">
    <property type="entry name" value="Single hybrid motif"/>
    <property type="match status" value="1"/>
</dbReference>
<evidence type="ECO:0000259" key="7">
    <source>
        <dbReference type="PROSITE" id="PS50968"/>
    </source>
</evidence>
<accession>A0ABV5CRF4</accession>
<organism evidence="8 9">
    <name type="scientific">Polymorphospora lycopeni</name>
    <dbReference type="NCBI Taxonomy" id="3140240"/>
    <lineage>
        <taxon>Bacteria</taxon>
        <taxon>Bacillati</taxon>
        <taxon>Actinomycetota</taxon>
        <taxon>Actinomycetes</taxon>
        <taxon>Micromonosporales</taxon>
        <taxon>Micromonosporaceae</taxon>
        <taxon>Polymorphospora</taxon>
    </lineage>
</organism>
<evidence type="ECO:0000256" key="5">
    <source>
        <dbReference type="ARBA" id="ARBA00023315"/>
    </source>
</evidence>
<dbReference type="Pfam" id="PF00198">
    <property type="entry name" value="2-oxoacid_dh"/>
    <property type="match status" value="1"/>
</dbReference>
<keyword evidence="3 6" id="KW-0808">Transferase</keyword>
<evidence type="ECO:0000256" key="6">
    <source>
        <dbReference type="RuleBase" id="RU003423"/>
    </source>
</evidence>
<comment type="similarity">
    <text evidence="2 6">Belongs to the 2-oxoacid dehydrogenase family.</text>
</comment>
<evidence type="ECO:0000256" key="4">
    <source>
        <dbReference type="ARBA" id="ARBA00022823"/>
    </source>
</evidence>
<dbReference type="EMBL" id="JBCGDC010000040">
    <property type="protein sequence ID" value="MFB6394580.1"/>
    <property type="molecule type" value="Genomic_DNA"/>
</dbReference>
<keyword evidence="4 6" id="KW-0450">Lipoyl</keyword>
<dbReference type="InterPro" id="IPR050743">
    <property type="entry name" value="2-oxoacid_DH_E2_comp"/>
</dbReference>
<dbReference type="Pfam" id="PF00364">
    <property type="entry name" value="Biotin_lipoyl"/>
    <property type="match status" value="1"/>
</dbReference>
<dbReference type="Proteomes" id="UP001582793">
    <property type="component" value="Unassembled WGS sequence"/>
</dbReference>
<evidence type="ECO:0000256" key="2">
    <source>
        <dbReference type="ARBA" id="ARBA00007317"/>
    </source>
</evidence>
<evidence type="ECO:0000256" key="3">
    <source>
        <dbReference type="ARBA" id="ARBA00022679"/>
    </source>
</evidence>
<dbReference type="PROSITE" id="PS00189">
    <property type="entry name" value="LIPOYL"/>
    <property type="match status" value="1"/>
</dbReference>
<comment type="cofactor">
    <cofactor evidence="1 6">
        <name>(R)-lipoate</name>
        <dbReference type="ChEBI" id="CHEBI:83088"/>
    </cofactor>
</comment>
<evidence type="ECO:0000313" key="8">
    <source>
        <dbReference type="EMBL" id="MFB6394580.1"/>
    </source>
</evidence>
<sequence>MRDITVPKLNSNDDSYILLEWLLPDGDTVPEGTPVAVVETAKAAEDLPSPHSGILHRLVKEGTECRPGEVIGRLFTDEDERLRYLSAPPAARAGDQDVEIVLTEPARDLVARHNLSMDMVRRLGKTIVSRADLEPLLAGGGTPPADSATIARHTPSRHQQAVADVVTRSHREIPAGYAVCKVIVDAALAAARQATEQDGYVVGLTELLVRAVAGQHSEFPVHFATWTDGGDVMLSDAPSIGVTIDVGTGLFVPVLRDANQLSLRAVAEQLLAARMAAMRGEFRAEDLRGANIGVALAEDPIVLAQPMILPPMVAMVSLGARQQEPCLGPDGGLSARSFVYVGLCYDHRLLNGRQAGLFLAALRDALQTPEGLRRLTT</sequence>
<proteinExistence type="inferred from homology"/>
<dbReference type="PROSITE" id="PS50968">
    <property type="entry name" value="BIOTINYL_LIPOYL"/>
    <property type="match status" value="1"/>
</dbReference>
<dbReference type="InterPro" id="IPR000089">
    <property type="entry name" value="Biotin_lipoyl"/>
</dbReference>
<name>A0ABV5CRF4_9ACTN</name>
<dbReference type="PANTHER" id="PTHR43178:SF5">
    <property type="entry name" value="LIPOAMIDE ACYLTRANSFERASE COMPONENT OF BRANCHED-CHAIN ALPHA-KETO ACID DEHYDROGENASE COMPLEX, MITOCHONDRIAL"/>
    <property type="match status" value="1"/>
</dbReference>
<keyword evidence="9" id="KW-1185">Reference proteome</keyword>
<dbReference type="InterPro" id="IPR003016">
    <property type="entry name" value="2-oxoA_DH_lipoyl-BS"/>
</dbReference>
<dbReference type="SUPFAM" id="SSF52777">
    <property type="entry name" value="CoA-dependent acyltransferases"/>
    <property type="match status" value="1"/>
</dbReference>
<dbReference type="InterPro" id="IPR011053">
    <property type="entry name" value="Single_hybrid_motif"/>
</dbReference>
<dbReference type="InterPro" id="IPR023213">
    <property type="entry name" value="CAT-like_dom_sf"/>
</dbReference>
<gene>
    <name evidence="8" type="ORF">AAFH96_15900</name>
</gene>
<dbReference type="InterPro" id="IPR001078">
    <property type="entry name" value="2-oxoacid_DH_actylTfrase"/>
</dbReference>
<dbReference type="Gene3D" id="3.30.559.10">
    <property type="entry name" value="Chloramphenicol acetyltransferase-like domain"/>
    <property type="match status" value="1"/>
</dbReference>
<feature type="domain" description="Lipoyl-binding" evidence="7">
    <location>
        <begin position="1"/>
        <end position="75"/>
    </location>
</feature>
<keyword evidence="5 6" id="KW-0012">Acyltransferase</keyword>
<dbReference type="PANTHER" id="PTHR43178">
    <property type="entry name" value="DIHYDROLIPOAMIDE ACETYLTRANSFERASE COMPONENT OF PYRUVATE DEHYDROGENASE COMPLEX"/>
    <property type="match status" value="1"/>
</dbReference>
<protein>
    <recommendedName>
        <fullName evidence="6">Dihydrolipoamide acetyltransferase component of pyruvate dehydrogenase complex</fullName>
        <ecNumber evidence="6">2.3.1.-</ecNumber>
    </recommendedName>
</protein>
<dbReference type="RefSeq" id="WP_375734694.1">
    <property type="nucleotide sequence ID" value="NZ_JBCGDC010000040.1"/>
</dbReference>
<comment type="caution">
    <text evidence="8">The sequence shown here is derived from an EMBL/GenBank/DDBJ whole genome shotgun (WGS) entry which is preliminary data.</text>
</comment>
<dbReference type="EC" id="2.3.1.-" evidence="6"/>